<dbReference type="Gene3D" id="3.30.420.10">
    <property type="entry name" value="Ribonuclease H-like superfamily/Ribonuclease H"/>
    <property type="match status" value="1"/>
</dbReference>
<evidence type="ECO:0008006" key="3">
    <source>
        <dbReference type="Google" id="ProtNLM"/>
    </source>
</evidence>
<dbReference type="OrthoDB" id="10017160at2759"/>
<dbReference type="InterPro" id="IPR036397">
    <property type="entry name" value="RNaseH_sf"/>
</dbReference>
<dbReference type="Proteomes" id="UP000299102">
    <property type="component" value="Unassembled WGS sequence"/>
</dbReference>
<comment type="caution">
    <text evidence="1">The sequence shown here is derived from an EMBL/GenBank/DDBJ whole genome shotgun (WGS) entry which is preliminary data.</text>
</comment>
<dbReference type="InterPro" id="IPR052709">
    <property type="entry name" value="Transposase-MT_Hybrid"/>
</dbReference>
<proteinExistence type="predicted"/>
<dbReference type="GO" id="GO:0003676">
    <property type="term" value="F:nucleic acid binding"/>
    <property type="evidence" value="ECO:0007669"/>
    <property type="project" value="InterPro"/>
</dbReference>
<dbReference type="AlphaFoldDB" id="A0A4C1ULU5"/>
<name>A0A4C1ULU5_EUMVA</name>
<dbReference type="EMBL" id="BGZK01000187">
    <property type="protein sequence ID" value="GBP26946.1"/>
    <property type="molecule type" value="Genomic_DNA"/>
</dbReference>
<dbReference type="PANTHER" id="PTHR46060:SF1">
    <property type="entry name" value="MARINER MOS1 TRANSPOSASE-LIKE PROTEIN"/>
    <property type="match status" value="1"/>
</dbReference>
<evidence type="ECO:0000313" key="1">
    <source>
        <dbReference type="EMBL" id="GBP26946.1"/>
    </source>
</evidence>
<dbReference type="PANTHER" id="PTHR46060">
    <property type="entry name" value="MARINER MOS1 TRANSPOSASE-LIKE PROTEIN"/>
    <property type="match status" value="1"/>
</dbReference>
<gene>
    <name evidence="1" type="ORF">EVAR_95732_1</name>
</gene>
<evidence type="ECO:0000313" key="2">
    <source>
        <dbReference type="Proteomes" id="UP000299102"/>
    </source>
</evidence>
<keyword evidence="2" id="KW-1185">Reference proteome</keyword>
<sequence>MFHWFSEFNRGRSMLTDEFKDSRPKSVLVPQNIDAVLYAIMQDRHVTYREIKASLGIKVFEEKRKNNRKRRIILHHENASSHTSAATPRFFEGQKIRRVIRRTAPDLAPNDFYLFRSVKNKLRGQHFSSREEAFDAFKMHVLEILQSEWKKAI</sequence>
<protein>
    <recommendedName>
        <fullName evidence="3">Mariner Mos1 transposase</fullName>
    </recommendedName>
</protein>
<organism evidence="1 2">
    <name type="scientific">Eumeta variegata</name>
    <name type="common">Bagworm moth</name>
    <name type="synonym">Eumeta japonica</name>
    <dbReference type="NCBI Taxonomy" id="151549"/>
    <lineage>
        <taxon>Eukaryota</taxon>
        <taxon>Metazoa</taxon>
        <taxon>Ecdysozoa</taxon>
        <taxon>Arthropoda</taxon>
        <taxon>Hexapoda</taxon>
        <taxon>Insecta</taxon>
        <taxon>Pterygota</taxon>
        <taxon>Neoptera</taxon>
        <taxon>Endopterygota</taxon>
        <taxon>Lepidoptera</taxon>
        <taxon>Glossata</taxon>
        <taxon>Ditrysia</taxon>
        <taxon>Tineoidea</taxon>
        <taxon>Psychidae</taxon>
        <taxon>Oiketicinae</taxon>
        <taxon>Eumeta</taxon>
    </lineage>
</organism>
<reference evidence="1 2" key="1">
    <citation type="journal article" date="2019" name="Commun. Biol.">
        <title>The bagworm genome reveals a unique fibroin gene that provides high tensile strength.</title>
        <authorList>
            <person name="Kono N."/>
            <person name="Nakamura H."/>
            <person name="Ohtoshi R."/>
            <person name="Tomita M."/>
            <person name="Numata K."/>
            <person name="Arakawa K."/>
        </authorList>
    </citation>
    <scope>NUCLEOTIDE SEQUENCE [LARGE SCALE GENOMIC DNA]</scope>
</reference>
<accession>A0A4C1ULU5</accession>